<proteinExistence type="predicted"/>
<dbReference type="InterPro" id="IPR001304">
    <property type="entry name" value="C-type_lectin-like"/>
</dbReference>
<dbReference type="Proteomes" id="UP000494165">
    <property type="component" value="Unassembled WGS sequence"/>
</dbReference>
<reference evidence="3 4" key="1">
    <citation type="submission" date="2020-04" db="EMBL/GenBank/DDBJ databases">
        <authorList>
            <person name="Alioto T."/>
            <person name="Alioto T."/>
            <person name="Gomez Garrido J."/>
        </authorList>
    </citation>
    <scope>NUCLEOTIDE SEQUENCE [LARGE SCALE GENOMIC DNA]</scope>
</reference>
<dbReference type="SUPFAM" id="SSF56436">
    <property type="entry name" value="C-type lectin-like"/>
    <property type="match status" value="1"/>
</dbReference>
<feature type="domain" description="C-type lectin" evidence="2">
    <location>
        <begin position="240"/>
        <end position="353"/>
    </location>
</feature>
<keyword evidence="1" id="KW-0732">Signal</keyword>
<feature type="chain" id="PRO_5035899256" description="C-type lectin domain-containing protein" evidence="1">
    <location>
        <begin position="19"/>
        <end position="709"/>
    </location>
</feature>
<comment type="caution">
    <text evidence="3">The sequence shown here is derived from an EMBL/GenBank/DDBJ whole genome shotgun (WGS) entry which is preliminary data.</text>
</comment>
<dbReference type="InterPro" id="IPR016187">
    <property type="entry name" value="CTDL_fold"/>
</dbReference>
<gene>
    <name evidence="3" type="ORF">CLODIP_2_CD00368</name>
</gene>
<evidence type="ECO:0000256" key="1">
    <source>
        <dbReference type="SAM" id="SignalP"/>
    </source>
</evidence>
<organism evidence="3 4">
    <name type="scientific">Cloeon dipterum</name>
    <dbReference type="NCBI Taxonomy" id="197152"/>
    <lineage>
        <taxon>Eukaryota</taxon>
        <taxon>Metazoa</taxon>
        <taxon>Ecdysozoa</taxon>
        <taxon>Arthropoda</taxon>
        <taxon>Hexapoda</taxon>
        <taxon>Insecta</taxon>
        <taxon>Pterygota</taxon>
        <taxon>Palaeoptera</taxon>
        <taxon>Ephemeroptera</taxon>
        <taxon>Pisciforma</taxon>
        <taxon>Baetidae</taxon>
        <taxon>Cloeon</taxon>
    </lineage>
</organism>
<evidence type="ECO:0000313" key="3">
    <source>
        <dbReference type="EMBL" id="CAB3389058.1"/>
    </source>
</evidence>
<feature type="signal peptide" evidence="1">
    <location>
        <begin position="1"/>
        <end position="18"/>
    </location>
</feature>
<evidence type="ECO:0000313" key="4">
    <source>
        <dbReference type="Proteomes" id="UP000494165"/>
    </source>
</evidence>
<accession>A0A8S1E3F3</accession>
<dbReference type="InterPro" id="IPR016186">
    <property type="entry name" value="C-type_lectin-like/link_sf"/>
</dbReference>
<sequence length="709" mass="81037">MLARRSIVFAVVAILVATDSVTELLDPRDRPFGSFNKKGFRLYFDSIEKVMFKKAVESCLYRKLELLAIDTVEEVNLPYFSPNFREGDSLHFNDSAMQGLVYWTAMTRSGCPYHFENCLHNVSESFSLNINGMHKGGSCVAVSVRDPSTAARLNNVGLAAKVSICSSKLLLGCEGPEKTFEVREEESSNCKLPQCTGLPACVMDKLRQRQYLTITAPQRFGFWVTECQHNMIELQNELGTWDEAYKRCCSLGMDLVAIQNPNRQNCMEKPNDNSFRFYSGQFWTSGRDIESCRGQLRWCTGYLNDYLKNNLFWKKGTNVQSANNSCVYIDYDDPQVPSLGLADCSEKKKILCEGPSNLAFRSTVFFPFCRDMFRVKKSEAKKLLETGDFSRAGYASKLMIQCIAEYLGLIYNSTEINERVYLSMMAKMSFPIDLDTVNKEIAEKKDWLKTFEKEQGPRKIFNFILDVTYDAMDEFYSSHFQLAAEMISKLYDCRDIAKTNKETFAFDFLWCLLQSKGLNRFWNAYNVEMDPYTLMPIGMEFDTSCLTFGGRLLNSSFCIPPEILIALTDSGPFFTGKPISVSRFKTSSYTACLERRGSLPYVDTKEEFDFLYSFFRSNIPTRIQKSSSGFRECHHPKGAPASRLAAGGRAQFARRPHHRRAEIPNRRFLPLPTGSRHGVHDQQTSTDLGILIFAFTLQHNVREHVFLWL</sequence>
<evidence type="ECO:0000259" key="2">
    <source>
        <dbReference type="PROSITE" id="PS50041"/>
    </source>
</evidence>
<dbReference type="Gene3D" id="3.10.100.10">
    <property type="entry name" value="Mannose-Binding Protein A, subunit A"/>
    <property type="match status" value="1"/>
</dbReference>
<dbReference type="AlphaFoldDB" id="A0A8S1E3F3"/>
<protein>
    <recommendedName>
        <fullName evidence="2">C-type lectin domain-containing protein</fullName>
    </recommendedName>
</protein>
<keyword evidence="4" id="KW-1185">Reference proteome</keyword>
<dbReference type="PROSITE" id="PS50041">
    <property type="entry name" value="C_TYPE_LECTIN_2"/>
    <property type="match status" value="1"/>
</dbReference>
<name>A0A8S1E3F3_9INSE</name>
<dbReference type="EMBL" id="CADEPI010001151">
    <property type="protein sequence ID" value="CAB3389058.1"/>
    <property type="molecule type" value="Genomic_DNA"/>
</dbReference>